<evidence type="ECO:0000313" key="2">
    <source>
        <dbReference type="Proteomes" id="UP000016511"/>
    </source>
</evidence>
<dbReference type="HOGENOM" id="CLU_3192674_0_0_9"/>
<dbReference type="EMBL" id="AWSJ01000351">
    <property type="protein sequence ID" value="ERI05587.1"/>
    <property type="molecule type" value="Genomic_DNA"/>
</dbReference>
<organism evidence="1 2">
    <name type="scientific">Aneurinibacillus aneurinilyticus ATCC 12856</name>
    <dbReference type="NCBI Taxonomy" id="649747"/>
    <lineage>
        <taxon>Bacteria</taxon>
        <taxon>Bacillati</taxon>
        <taxon>Bacillota</taxon>
        <taxon>Bacilli</taxon>
        <taxon>Bacillales</taxon>
        <taxon>Paenibacillaceae</taxon>
        <taxon>Aneurinibacillus group</taxon>
        <taxon>Aneurinibacillus</taxon>
    </lineage>
</organism>
<feature type="non-terminal residue" evidence="1">
    <location>
        <position position="1"/>
    </location>
</feature>
<evidence type="ECO:0000313" key="1">
    <source>
        <dbReference type="EMBL" id="ERI05587.1"/>
    </source>
</evidence>
<proteinExistence type="predicted"/>
<comment type="caution">
    <text evidence="1">The sequence shown here is derived from an EMBL/GenBank/DDBJ whole genome shotgun (WGS) entry which is preliminary data.</text>
</comment>
<gene>
    <name evidence="1" type="ORF">HMPREF0083_05582</name>
</gene>
<accession>U1Y012</accession>
<sequence length="45" mass="5738">KVCRFIKPDVYRRTFSSQKVRFFHLMEIHVYDRKNRKYYRRIAGK</sequence>
<dbReference type="Proteomes" id="UP000016511">
    <property type="component" value="Unassembled WGS sequence"/>
</dbReference>
<dbReference type="AlphaFoldDB" id="U1Y012"/>
<dbReference type="STRING" id="649747.HMPREF0083_05582"/>
<protein>
    <submittedName>
        <fullName evidence="1">Uncharacterized protein</fullName>
    </submittedName>
</protein>
<reference evidence="1 2" key="1">
    <citation type="submission" date="2013-08" db="EMBL/GenBank/DDBJ databases">
        <authorList>
            <person name="Weinstock G."/>
            <person name="Sodergren E."/>
            <person name="Wylie T."/>
            <person name="Fulton L."/>
            <person name="Fulton R."/>
            <person name="Fronick C."/>
            <person name="O'Laughlin M."/>
            <person name="Godfrey J."/>
            <person name="Miner T."/>
            <person name="Herter B."/>
            <person name="Appelbaum E."/>
            <person name="Cordes M."/>
            <person name="Lek S."/>
            <person name="Wollam A."/>
            <person name="Pepin K.H."/>
            <person name="Palsikar V.B."/>
            <person name="Mitreva M."/>
            <person name="Wilson R.K."/>
        </authorList>
    </citation>
    <scope>NUCLEOTIDE SEQUENCE [LARGE SCALE GENOMIC DNA]</scope>
    <source>
        <strain evidence="1 2">ATCC 12856</strain>
    </source>
</reference>
<name>U1Y012_ANEAE</name>
<keyword evidence="2" id="KW-1185">Reference proteome</keyword>